<keyword evidence="6" id="KW-1185">Reference proteome</keyword>
<dbReference type="PANTHER" id="PTHR30258:SF3">
    <property type="entry name" value="SLL1921 PROTEIN"/>
    <property type="match status" value="1"/>
</dbReference>
<dbReference type="GO" id="GO:0005524">
    <property type="term" value="F:ATP binding"/>
    <property type="evidence" value="ECO:0007669"/>
    <property type="project" value="UniProtKB-KW"/>
</dbReference>
<dbReference type="SUPFAM" id="SSF52540">
    <property type="entry name" value="P-loop containing nucleoside triphosphate hydrolases"/>
    <property type="match status" value="1"/>
</dbReference>
<evidence type="ECO:0000256" key="3">
    <source>
        <dbReference type="ARBA" id="ARBA00022840"/>
    </source>
</evidence>
<comment type="similarity">
    <text evidence="1">Belongs to the GSP E family.</text>
</comment>
<dbReference type="CDD" id="cd01129">
    <property type="entry name" value="PulE-GspE-like"/>
    <property type="match status" value="1"/>
</dbReference>
<dbReference type="Pfam" id="PF00437">
    <property type="entry name" value="T2SSE"/>
    <property type="match status" value="1"/>
</dbReference>
<dbReference type="RefSeq" id="WP_080521824.1">
    <property type="nucleotide sequence ID" value="NZ_LPUF01000001.1"/>
</dbReference>
<dbReference type="SUPFAM" id="SSF141371">
    <property type="entry name" value="PilZ domain-like"/>
    <property type="match status" value="1"/>
</dbReference>
<dbReference type="SUPFAM" id="SSF160246">
    <property type="entry name" value="EspE N-terminal domain-like"/>
    <property type="match status" value="1"/>
</dbReference>
<dbReference type="GO" id="GO:0035438">
    <property type="term" value="F:cyclic-di-GMP binding"/>
    <property type="evidence" value="ECO:0007669"/>
    <property type="project" value="InterPro"/>
</dbReference>
<dbReference type="Gene3D" id="3.30.450.90">
    <property type="match status" value="1"/>
</dbReference>
<dbReference type="InterPro" id="IPR001482">
    <property type="entry name" value="T2SS/T4SS_dom"/>
</dbReference>
<gene>
    <name evidence="5" type="ORF">AU255_04780</name>
</gene>
<accession>A0A1V8M6L2</accession>
<evidence type="ECO:0000259" key="4">
    <source>
        <dbReference type="PROSITE" id="PS00662"/>
    </source>
</evidence>
<comment type="caution">
    <text evidence="5">The sequence shown here is derived from an EMBL/GenBank/DDBJ whole genome shotgun (WGS) entry which is preliminary data.</text>
</comment>
<dbReference type="AlphaFoldDB" id="A0A1V8M6L2"/>
<evidence type="ECO:0000256" key="2">
    <source>
        <dbReference type="ARBA" id="ARBA00022741"/>
    </source>
</evidence>
<protein>
    <recommendedName>
        <fullName evidence="4">Bacterial type II secretion system protein E domain-containing protein</fullName>
    </recommendedName>
</protein>
<dbReference type="GO" id="GO:0005886">
    <property type="term" value="C:plasma membrane"/>
    <property type="evidence" value="ECO:0007669"/>
    <property type="project" value="TreeGrafter"/>
</dbReference>
<sequence length="604" mass="66126">MSSNSNFSLASWKTQSREHELRANQRSVVSGWSATLFTAAGSSVSGTVVDSSLTGVSLVIAQGGIDIDVDVELTLNLNTGQRRFTRIARVCWLDRSAGDVHFGVQFVDHTGLTPETHQLDISAIRIDPACALRIPAGIAVRRKLLPFLDLHGVIQVACADIKNITVLNSVSRMLKAPIRSWPVDAKALEQVLKDVYGNTVHQAAVKPVAKQKEDAGNAAIDLAEGLLYSAFIRQASDIHVDPHVKGARIRFRVDGQLEVFDEIKTDIYQDLASRLKVISGLDIAEKRAPQDGRFTHKFTGSNQQVDIRAATLPTKYGERITMRLLATQNDSLTLVNLGFIEYHQLMIEQFLSRIQGMMVLTGPTGSGKTTTLYAAMTKLLRERQVNIMTVEDPIEYEIPGAAQCEIDSNSDKVSFNSALRSILRHDPDVVMVGEIRDKETADIAIKAALTGHMVLSTLHTNSAIATITRLIDMGVPAYLVAAALRVVIAQRLLRRLCGHCSIARPLLAVEAIAIDRKDLEGTRVYEPVGCVYCGNKGFKGRIGLYEVVELRTEWARVIAEGGSESDLLAMMHAEGINSLLDDAVDKMLLGKTSYSEVMQVASSW</sequence>
<dbReference type="PANTHER" id="PTHR30258">
    <property type="entry name" value="TYPE II SECRETION SYSTEM PROTEIN GSPE-RELATED"/>
    <property type="match status" value="1"/>
</dbReference>
<dbReference type="EMBL" id="LPUF01000001">
    <property type="protein sequence ID" value="OQK17211.1"/>
    <property type="molecule type" value="Genomic_DNA"/>
</dbReference>
<dbReference type="Pfam" id="PF07238">
    <property type="entry name" value="PilZ"/>
    <property type="match status" value="1"/>
</dbReference>
<evidence type="ECO:0000256" key="1">
    <source>
        <dbReference type="ARBA" id="ARBA00006611"/>
    </source>
</evidence>
<reference evidence="5 6" key="1">
    <citation type="submission" date="2015-12" db="EMBL/GenBank/DDBJ databases">
        <authorList>
            <person name="Shamseldin A."/>
            <person name="Moawad H."/>
            <person name="Abd El-Rahim W.M."/>
            <person name="Sadowsky M.J."/>
        </authorList>
    </citation>
    <scope>NUCLEOTIDE SEQUENCE [LARGE SCALE GENOMIC DNA]</scope>
    <source>
        <strain evidence="5 6">WF1</strain>
    </source>
</reference>
<dbReference type="OrthoDB" id="5558547at2"/>
<dbReference type="STRING" id="1420851.AU255_04780"/>
<keyword evidence="3" id="KW-0067">ATP-binding</keyword>
<feature type="domain" description="Bacterial type II secretion system protein E" evidence="4">
    <location>
        <begin position="423"/>
        <end position="437"/>
    </location>
</feature>
<proteinExistence type="inferred from homology"/>
<keyword evidence="2" id="KW-0547">Nucleotide-binding</keyword>
<dbReference type="InterPro" id="IPR009875">
    <property type="entry name" value="PilZ_domain"/>
</dbReference>
<dbReference type="Gene3D" id="2.40.10.220">
    <property type="entry name" value="predicted glycosyltransferase like domains"/>
    <property type="match status" value="1"/>
</dbReference>
<organism evidence="5 6">
    <name type="scientific">Methyloprofundus sedimenti</name>
    <dbReference type="NCBI Taxonomy" id="1420851"/>
    <lineage>
        <taxon>Bacteria</taxon>
        <taxon>Pseudomonadati</taxon>
        <taxon>Pseudomonadota</taxon>
        <taxon>Gammaproteobacteria</taxon>
        <taxon>Methylococcales</taxon>
        <taxon>Methylococcaceae</taxon>
        <taxon>Methyloprofundus</taxon>
    </lineage>
</organism>
<dbReference type="InterPro" id="IPR037257">
    <property type="entry name" value="T2SS_E_N_sf"/>
</dbReference>
<evidence type="ECO:0000313" key="5">
    <source>
        <dbReference type="EMBL" id="OQK17211.1"/>
    </source>
</evidence>
<name>A0A1V8M6L2_9GAMM</name>
<dbReference type="GO" id="GO:0016887">
    <property type="term" value="F:ATP hydrolysis activity"/>
    <property type="evidence" value="ECO:0007669"/>
    <property type="project" value="TreeGrafter"/>
</dbReference>
<dbReference type="InterPro" id="IPR007831">
    <property type="entry name" value="T2SS_GspE_N"/>
</dbReference>
<dbReference type="InterPro" id="IPR027417">
    <property type="entry name" value="P-loop_NTPase"/>
</dbReference>
<dbReference type="Gene3D" id="3.40.50.300">
    <property type="entry name" value="P-loop containing nucleotide triphosphate hydrolases"/>
    <property type="match status" value="1"/>
</dbReference>
<dbReference type="Pfam" id="PF05157">
    <property type="entry name" value="MshEN"/>
    <property type="match status" value="1"/>
</dbReference>
<dbReference type="PROSITE" id="PS00662">
    <property type="entry name" value="T2SP_E"/>
    <property type="match status" value="1"/>
</dbReference>
<dbReference type="Proteomes" id="UP000191980">
    <property type="component" value="Unassembled WGS sequence"/>
</dbReference>
<evidence type="ECO:0000313" key="6">
    <source>
        <dbReference type="Proteomes" id="UP000191980"/>
    </source>
</evidence>